<gene>
    <name evidence="3" type="ORF">SAMN05444414_11125</name>
</gene>
<dbReference type="Proteomes" id="UP000184191">
    <property type="component" value="Unassembled WGS sequence"/>
</dbReference>
<dbReference type="GO" id="GO:0000150">
    <property type="term" value="F:DNA strand exchange activity"/>
    <property type="evidence" value="ECO:0007669"/>
    <property type="project" value="InterPro"/>
</dbReference>
<evidence type="ECO:0000313" key="3">
    <source>
        <dbReference type="EMBL" id="SHL33416.1"/>
    </source>
</evidence>
<organism evidence="3 4">
    <name type="scientific">Roseovarius marisflavi</name>
    <dbReference type="NCBI Taxonomy" id="1054996"/>
    <lineage>
        <taxon>Bacteria</taxon>
        <taxon>Pseudomonadati</taxon>
        <taxon>Pseudomonadota</taxon>
        <taxon>Alphaproteobacteria</taxon>
        <taxon>Rhodobacterales</taxon>
        <taxon>Roseobacteraceae</taxon>
        <taxon>Roseovarius</taxon>
    </lineage>
</organism>
<proteinExistence type="inferred from homology"/>
<dbReference type="GO" id="GO:0003677">
    <property type="term" value="F:DNA binding"/>
    <property type="evidence" value="ECO:0007669"/>
    <property type="project" value="InterPro"/>
</dbReference>
<dbReference type="STRING" id="1054996.SAMN05444414_11125"/>
<dbReference type="Gene3D" id="1.10.10.60">
    <property type="entry name" value="Homeodomain-like"/>
    <property type="match status" value="1"/>
</dbReference>
<dbReference type="InterPro" id="IPR036162">
    <property type="entry name" value="Resolvase-like_N_sf"/>
</dbReference>
<feature type="domain" description="Resolvase/invertase-type recombinase catalytic" evidence="2">
    <location>
        <begin position="1"/>
        <end position="31"/>
    </location>
</feature>
<dbReference type="SUPFAM" id="SSF46689">
    <property type="entry name" value="Homeodomain-like"/>
    <property type="match status" value="1"/>
</dbReference>
<dbReference type="Gene3D" id="3.40.50.1390">
    <property type="entry name" value="Resolvase, N-terminal catalytic domain"/>
    <property type="match status" value="1"/>
</dbReference>
<keyword evidence="4" id="KW-1185">Reference proteome</keyword>
<dbReference type="InterPro" id="IPR006119">
    <property type="entry name" value="Resolv_N"/>
</dbReference>
<dbReference type="SUPFAM" id="SSF53041">
    <property type="entry name" value="Resolvase-like"/>
    <property type="match status" value="1"/>
</dbReference>
<accession>A0A1M6ZSK2</accession>
<dbReference type="InterPro" id="IPR009057">
    <property type="entry name" value="Homeodomain-like_sf"/>
</dbReference>
<sequence>MLNVLGSVAQFEREMMLERQREGIAKAKALGKYKGRRPTAREKAPEIRQMVAQGVSKREVAEALSVSERSVYRVLCG</sequence>
<dbReference type="EMBL" id="FRBN01000011">
    <property type="protein sequence ID" value="SHL33416.1"/>
    <property type="molecule type" value="Genomic_DNA"/>
</dbReference>
<evidence type="ECO:0000313" key="4">
    <source>
        <dbReference type="Proteomes" id="UP000184191"/>
    </source>
</evidence>
<reference evidence="4" key="1">
    <citation type="submission" date="2016-11" db="EMBL/GenBank/DDBJ databases">
        <authorList>
            <person name="Varghese N."/>
            <person name="Submissions S."/>
        </authorList>
    </citation>
    <scope>NUCLEOTIDE SEQUENCE [LARGE SCALE GENOMIC DNA]</scope>
    <source>
        <strain evidence="4">DSM 29327</strain>
    </source>
</reference>
<dbReference type="InterPro" id="IPR006120">
    <property type="entry name" value="Resolvase_HTH_dom"/>
</dbReference>
<name>A0A1M6ZSK2_9RHOB</name>
<protein>
    <submittedName>
        <fullName evidence="3">Resolvase, N terminal domain</fullName>
    </submittedName>
</protein>
<dbReference type="PROSITE" id="PS51736">
    <property type="entry name" value="RECOMBINASES_3"/>
    <property type="match status" value="1"/>
</dbReference>
<comment type="similarity">
    <text evidence="1">Belongs to the site-specific recombinase resolvase family.</text>
</comment>
<dbReference type="AlphaFoldDB" id="A0A1M6ZSK2"/>
<dbReference type="Pfam" id="PF02796">
    <property type="entry name" value="HTH_7"/>
    <property type="match status" value="1"/>
</dbReference>
<evidence type="ECO:0000259" key="2">
    <source>
        <dbReference type="PROSITE" id="PS51736"/>
    </source>
</evidence>
<evidence type="ECO:0000256" key="1">
    <source>
        <dbReference type="ARBA" id="ARBA00009913"/>
    </source>
</evidence>
<dbReference type="Pfam" id="PF00239">
    <property type="entry name" value="Resolvase"/>
    <property type="match status" value="1"/>
</dbReference>